<gene>
    <name evidence="1" type="ORF">GOP47_0023406</name>
</gene>
<evidence type="ECO:0000313" key="1">
    <source>
        <dbReference type="EMBL" id="KAI5060901.1"/>
    </source>
</evidence>
<dbReference type="Proteomes" id="UP000886520">
    <property type="component" value="Chromosome 23"/>
</dbReference>
<dbReference type="EMBL" id="JABFUD020000023">
    <property type="protein sequence ID" value="KAI5060901.1"/>
    <property type="molecule type" value="Genomic_DNA"/>
</dbReference>
<organism evidence="1 2">
    <name type="scientific">Adiantum capillus-veneris</name>
    <name type="common">Maidenhair fern</name>
    <dbReference type="NCBI Taxonomy" id="13818"/>
    <lineage>
        <taxon>Eukaryota</taxon>
        <taxon>Viridiplantae</taxon>
        <taxon>Streptophyta</taxon>
        <taxon>Embryophyta</taxon>
        <taxon>Tracheophyta</taxon>
        <taxon>Polypodiopsida</taxon>
        <taxon>Polypodiidae</taxon>
        <taxon>Polypodiales</taxon>
        <taxon>Pteridineae</taxon>
        <taxon>Pteridaceae</taxon>
        <taxon>Vittarioideae</taxon>
        <taxon>Adiantum</taxon>
    </lineage>
</organism>
<keyword evidence="2" id="KW-1185">Reference proteome</keyword>
<sequence length="154" mass="16132">MALYEAPHNGIVTGEAASVGVTQSLSGSPKVGGISPARIPPVGGTGLAFGPLPQGPSTYAHAMQSRPLASLSPIVHHRLQTDMLDGYSSWPHGLAFNGALHNISNQRPFQVSCNAHTCNGQFSVISNVWQNIEPPVQDLETTVNDPPPLHGGIN</sequence>
<evidence type="ECO:0000313" key="2">
    <source>
        <dbReference type="Proteomes" id="UP000886520"/>
    </source>
</evidence>
<comment type="caution">
    <text evidence="1">The sequence shown here is derived from an EMBL/GenBank/DDBJ whole genome shotgun (WGS) entry which is preliminary data.</text>
</comment>
<name>A0A9D4U609_ADICA</name>
<protein>
    <submittedName>
        <fullName evidence="1">Uncharacterized protein</fullName>
    </submittedName>
</protein>
<reference evidence="1" key="1">
    <citation type="submission" date="2021-01" db="EMBL/GenBank/DDBJ databases">
        <title>Adiantum capillus-veneris genome.</title>
        <authorList>
            <person name="Fang Y."/>
            <person name="Liao Q."/>
        </authorList>
    </citation>
    <scope>NUCLEOTIDE SEQUENCE</scope>
    <source>
        <strain evidence="1">H3</strain>
        <tissue evidence="1">Leaf</tissue>
    </source>
</reference>
<proteinExistence type="predicted"/>
<accession>A0A9D4U609</accession>
<dbReference type="AlphaFoldDB" id="A0A9D4U609"/>